<evidence type="ECO:0000256" key="2">
    <source>
        <dbReference type="SAM" id="Phobius"/>
    </source>
</evidence>
<organism evidence="3 4">
    <name type="scientific">Novipirellula rosea</name>
    <dbReference type="NCBI Taxonomy" id="1031540"/>
    <lineage>
        <taxon>Bacteria</taxon>
        <taxon>Pseudomonadati</taxon>
        <taxon>Planctomycetota</taxon>
        <taxon>Planctomycetia</taxon>
        <taxon>Pirellulales</taxon>
        <taxon>Pirellulaceae</taxon>
        <taxon>Novipirellula</taxon>
    </lineage>
</organism>
<proteinExistence type="predicted"/>
<accession>A0ABP8NQH9</accession>
<dbReference type="EMBL" id="BAABGA010000120">
    <property type="protein sequence ID" value="GAA4471177.1"/>
    <property type="molecule type" value="Genomic_DNA"/>
</dbReference>
<evidence type="ECO:0008006" key="5">
    <source>
        <dbReference type="Google" id="ProtNLM"/>
    </source>
</evidence>
<dbReference type="PANTHER" id="PTHR33645">
    <property type="entry name" value="AMINOPEPTIDASE (DUF3754)"/>
    <property type="match status" value="1"/>
</dbReference>
<evidence type="ECO:0000256" key="1">
    <source>
        <dbReference type="SAM" id="MobiDB-lite"/>
    </source>
</evidence>
<evidence type="ECO:0000313" key="3">
    <source>
        <dbReference type="EMBL" id="GAA4471177.1"/>
    </source>
</evidence>
<reference evidence="4" key="1">
    <citation type="journal article" date="2019" name="Int. J. Syst. Evol. Microbiol.">
        <title>The Global Catalogue of Microorganisms (GCM) 10K type strain sequencing project: providing services to taxonomists for standard genome sequencing and annotation.</title>
        <authorList>
            <consortium name="The Broad Institute Genomics Platform"/>
            <consortium name="The Broad Institute Genome Sequencing Center for Infectious Disease"/>
            <person name="Wu L."/>
            <person name="Ma J."/>
        </authorList>
    </citation>
    <scope>NUCLEOTIDE SEQUENCE [LARGE SCALE GENOMIC DNA]</scope>
    <source>
        <strain evidence="4">JCM 17759</strain>
    </source>
</reference>
<keyword evidence="2" id="KW-0812">Transmembrane</keyword>
<gene>
    <name evidence="3" type="ORF">GCM10023156_65370</name>
</gene>
<evidence type="ECO:0000313" key="4">
    <source>
        <dbReference type="Proteomes" id="UP001500840"/>
    </source>
</evidence>
<keyword evidence="2" id="KW-1133">Transmembrane helix</keyword>
<keyword evidence="4" id="KW-1185">Reference proteome</keyword>
<dbReference type="Proteomes" id="UP001500840">
    <property type="component" value="Unassembled WGS sequence"/>
</dbReference>
<dbReference type="PANTHER" id="PTHR33645:SF11">
    <property type="entry name" value="AMINOPEPTIDASE (DUF3754)"/>
    <property type="match status" value="1"/>
</dbReference>
<feature type="compositionally biased region" description="Acidic residues" evidence="1">
    <location>
        <begin position="120"/>
        <end position="139"/>
    </location>
</feature>
<sequence length="443" mass="50443">MVSNSFIDRFLVEWSVNRDGATTRPLGSSFGDISELSASGLISDNPDHWSVELYLPVEPSRLREYLIQRNELSDSQQQVFTEAFGQVESILNRNSAAYHTEFSKWYSALDPDSDHRDPLAEDSTESEDSDTSSPEDETLDAPPTHPHIAPTIELCERMLVEAGYRRLQQSDIEACVGVASQWGVPLHVDFTLFDQLVVYSRGDIVGTRFRRRLRTMYQREPVEVPVYQRMVVLFKLHDDDVSEEQLASDCLHLRMFKNIPKLDVDMLLPGTQVRISKVDRVKIIVPSLGGLLMSLRKLAHFIFLFAAITLYSSMMLAGLIFASIGYIVRSVVSYFQTKNRYLLNLAKNLYYQKLDTNAGVGYRLIQQARQQSEAEVTLALYGILSSDTPLSSRKLRRHCERMIREAVSVEVDFQVERSLKILSQAGLVEQVDGENWRMKTRGC</sequence>
<protein>
    <recommendedName>
        <fullName evidence="5">DUF3754 domain-containing protein</fullName>
    </recommendedName>
</protein>
<name>A0ABP8NQH9_9BACT</name>
<feature type="transmembrane region" description="Helical" evidence="2">
    <location>
        <begin position="301"/>
        <end position="328"/>
    </location>
</feature>
<keyword evidence="2" id="KW-0472">Membrane</keyword>
<dbReference type="Pfam" id="PF12576">
    <property type="entry name" value="DUF3754"/>
    <property type="match status" value="1"/>
</dbReference>
<dbReference type="InterPro" id="IPR022227">
    <property type="entry name" value="DUF3754"/>
</dbReference>
<feature type="region of interest" description="Disordered" evidence="1">
    <location>
        <begin position="113"/>
        <end position="148"/>
    </location>
</feature>
<comment type="caution">
    <text evidence="3">The sequence shown here is derived from an EMBL/GenBank/DDBJ whole genome shotgun (WGS) entry which is preliminary data.</text>
</comment>